<keyword evidence="1" id="KW-1133">Transmembrane helix</keyword>
<gene>
    <name evidence="2" type="ORF">AHMF7605_27315</name>
</gene>
<organism evidence="2 3">
    <name type="scientific">Adhaeribacter arboris</name>
    <dbReference type="NCBI Taxonomy" id="2072846"/>
    <lineage>
        <taxon>Bacteria</taxon>
        <taxon>Pseudomonadati</taxon>
        <taxon>Bacteroidota</taxon>
        <taxon>Cytophagia</taxon>
        <taxon>Cytophagales</taxon>
        <taxon>Hymenobacteraceae</taxon>
        <taxon>Adhaeribacter</taxon>
    </lineage>
</organism>
<accession>A0A2T2YN80</accession>
<keyword evidence="1" id="KW-0472">Membrane</keyword>
<protein>
    <submittedName>
        <fullName evidence="2">Uncharacterized protein</fullName>
    </submittedName>
</protein>
<feature type="transmembrane region" description="Helical" evidence="1">
    <location>
        <begin position="48"/>
        <end position="65"/>
    </location>
</feature>
<keyword evidence="1" id="KW-0812">Transmembrane</keyword>
<evidence type="ECO:0000256" key="1">
    <source>
        <dbReference type="SAM" id="Phobius"/>
    </source>
</evidence>
<keyword evidence="3" id="KW-1185">Reference proteome</keyword>
<dbReference type="EMBL" id="PYFT01000001">
    <property type="protein sequence ID" value="PSR56939.1"/>
    <property type="molecule type" value="Genomic_DNA"/>
</dbReference>
<sequence length="94" mass="10837">MYFYSVFILSNGFAVCRNFIYKHVLWLVGKDILEIVKRAAMVKRRLRVRFFSFLYSTAFFRLYLLNGNNAPMAVLTAPRGELPLGRIQPGAMLG</sequence>
<comment type="caution">
    <text evidence="2">The sequence shown here is derived from an EMBL/GenBank/DDBJ whole genome shotgun (WGS) entry which is preliminary data.</text>
</comment>
<proteinExistence type="predicted"/>
<evidence type="ECO:0000313" key="3">
    <source>
        <dbReference type="Proteomes" id="UP000240357"/>
    </source>
</evidence>
<evidence type="ECO:0000313" key="2">
    <source>
        <dbReference type="EMBL" id="PSR56939.1"/>
    </source>
</evidence>
<dbReference type="AlphaFoldDB" id="A0A2T2YN80"/>
<reference evidence="2 3" key="1">
    <citation type="submission" date="2018-03" db="EMBL/GenBank/DDBJ databases">
        <title>Adhaeribacter sp. HMF7605 Genome sequencing and assembly.</title>
        <authorList>
            <person name="Kang H."/>
            <person name="Kang J."/>
            <person name="Cha I."/>
            <person name="Kim H."/>
            <person name="Joh K."/>
        </authorList>
    </citation>
    <scope>NUCLEOTIDE SEQUENCE [LARGE SCALE GENOMIC DNA]</scope>
    <source>
        <strain evidence="2 3">HMF7605</strain>
    </source>
</reference>
<name>A0A2T2YN80_9BACT</name>
<dbReference type="Proteomes" id="UP000240357">
    <property type="component" value="Unassembled WGS sequence"/>
</dbReference>